<keyword evidence="2" id="KW-1185">Reference proteome</keyword>
<reference evidence="1 2" key="1">
    <citation type="submission" date="2022-05" db="EMBL/GenBank/DDBJ databases">
        <title>Novel Pseudomonas spp. Isolated from a Rainbow Trout Aquaculture Facility.</title>
        <authorList>
            <person name="Testerman T."/>
            <person name="Graf J."/>
        </authorList>
    </citation>
    <scope>NUCLEOTIDE SEQUENCE [LARGE SCALE GENOMIC DNA]</scope>
    <source>
        <strain evidence="1 2">ID357</strain>
    </source>
</reference>
<accession>A0ABT5QBU1</accession>
<dbReference type="Pfam" id="PF05947">
    <property type="entry name" value="T6SS_TssF"/>
    <property type="match status" value="1"/>
</dbReference>
<dbReference type="PANTHER" id="PTHR35565:SF1">
    <property type="entry name" value="TYPE VI SECRETION SYSTEM CONTRACTILE SHEATH LARGE SUBUNIT"/>
    <property type="match status" value="1"/>
</dbReference>
<evidence type="ECO:0000313" key="1">
    <source>
        <dbReference type="EMBL" id="MDD1151683.1"/>
    </source>
</evidence>
<proteinExistence type="predicted"/>
<gene>
    <name evidence="1" type="primary">tssF</name>
    <name evidence="1" type="ORF">M5G25_25745</name>
</gene>
<dbReference type="PIRSF" id="PIRSF028304">
    <property type="entry name" value="UCP028304"/>
    <property type="match status" value="1"/>
</dbReference>
<dbReference type="EMBL" id="JAMDGR010000023">
    <property type="protein sequence ID" value="MDD1151683.1"/>
    <property type="molecule type" value="Genomic_DNA"/>
</dbReference>
<name>A0ABT5QBU1_9PSED</name>
<dbReference type="Proteomes" id="UP001217610">
    <property type="component" value="Unassembled WGS sequence"/>
</dbReference>
<dbReference type="InterPro" id="IPR010272">
    <property type="entry name" value="T6SS_TssF"/>
</dbReference>
<protein>
    <submittedName>
        <fullName evidence="1">Type VI secretion system baseplate subunit TssF</fullName>
    </submittedName>
</protein>
<dbReference type="NCBIfam" id="TIGR03359">
    <property type="entry name" value="VI_chp_6"/>
    <property type="match status" value="1"/>
</dbReference>
<organism evidence="1 2">
    <name type="scientific">Pseudomonas idahonensis</name>
    <dbReference type="NCBI Taxonomy" id="2942628"/>
    <lineage>
        <taxon>Bacteria</taxon>
        <taxon>Pseudomonadati</taxon>
        <taxon>Pseudomonadota</taxon>
        <taxon>Gammaproteobacteria</taxon>
        <taxon>Pseudomonadales</taxon>
        <taxon>Pseudomonadaceae</taxon>
        <taxon>Pseudomonas</taxon>
    </lineage>
</organism>
<dbReference type="PANTHER" id="PTHR35565">
    <property type="entry name" value="CYTOPLASMIC PROTEIN-RELATED"/>
    <property type="match status" value="1"/>
</dbReference>
<comment type="caution">
    <text evidence="1">The sequence shown here is derived from an EMBL/GenBank/DDBJ whole genome shotgun (WGS) entry which is preliminary data.</text>
</comment>
<dbReference type="InterPro" id="IPR010269">
    <property type="entry name" value="T6SS_TssC-like"/>
</dbReference>
<sequence>MDSLRRFGRTLVARNPALAPFLSTRGVDTDVERLIEGFSFLAARLHLTLDAPLPELTHPLLQRIWPHYLRPFPSTALIRFNPVEGALDQRHIIPKGTRLMSRPIRDVQCEFRTCKDLILYPLRIDQVRETHSHDHSLLHIDLGPNGKLSLGDFNCDQLEFQFTGDKATALQVYLWLARYLSEIRVEFNGRATSVTAQHVEFPGFAPDDALLPAPDASLDGYRILQDYFTFPERFLCFRLINLKNLWPAEQTEQVRFEFRFNRPMPTDLHLNIDDLALYCVPAINLFQHDAIPLALGELDREQLVQPADLPEDACEIFSIDQAQGMQREHNAEDDMPVYLFQAFHDISRDEKRDKVDLYYQERIESDLVSQQALHYVAFVHGDGRPYHAETEIASLTLTCTNNNLPAALGIGDICLPTSETPVIANFSNITAPTPTYRPVLDGQQQWQLISNFALNQQSLADSAPMREVLEAYDLCSGHNIEHARQLKGRLHSIGPVNTQTIDRLIRGNPVRGYKTVLHMDPAGFAGDGDLFLFATVLSHFFAMYASKHSFHLLKVINSRSKEAYEWPMRTGKQPTL</sequence>
<evidence type="ECO:0000313" key="2">
    <source>
        <dbReference type="Proteomes" id="UP001217610"/>
    </source>
</evidence>